<dbReference type="PANTHER" id="PTHR30349">
    <property type="entry name" value="PHAGE INTEGRASE-RELATED"/>
    <property type="match status" value="1"/>
</dbReference>
<dbReference type="CDD" id="cd01185">
    <property type="entry name" value="INTN1_C_like"/>
    <property type="match status" value="1"/>
</dbReference>
<organism evidence="5 6">
    <name type="scientific">Bacteroides faecalis</name>
    <dbReference type="NCBI Taxonomy" id="2447885"/>
    <lineage>
        <taxon>Bacteria</taxon>
        <taxon>Pseudomonadati</taxon>
        <taxon>Bacteroidota</taxon>
        <taxon>Bacteroidia</taxon>
        <taxon>Bacteroidales</taxon>
        <taxon>Bacteroidaceae</taxon>
        <taxon>Bacteroides</taxon>
    </lineage>
</organism>
<evidence type="ECO:0000256" key="2">
    <source>
        <dbReference type="ARBA" id="ARBA00023125"/>
    </source>
</evidence>
<dbReference type="Pfam" id="PF13102">
    <property type="entry name" value="Phage_int_SAM_5"/>
    <property type="match status" value="1"/>
</dbReference>
<dbReference type="GO" id="GO:0006310">
    <property type="term" value="P:DNA recombination"/>
    <property type="evidence" value="ECO:0007669"/>
    <property type="project" value="UniProtKB-KW"/>
</dbReference>
<dbReference type="Pfam" id="PF17293">
    <property type="entry name" value="Arm-DNA-bind_5"/>
    <property type="match status" value="1"/>
</dbReference>
<dbReference type="Pfam" id="PF00589">
    <property type="entry name" value="Phage_integrase"/>
    <property type="match status" value="1"/>
</dbReference>
<dbReference type="InterPro" id="IPR013762">
    <property type="entry name" value="Integrase-like_cat_sf"/>
</dbReference>
<dbReference type="GO" id="GO:0015074">
    <property type="term" value="P:DNA integration"/>
    <property type="evidence" value="ECO:0007669"/>
    <property type="project" value="InterPro"/>
</dbReference>
<dbReference type="InterPro" id="IPR011010">
    <property type="entry name" value="DNA_brk_join_enz"/>
</dbReference>
<proteinExistence type="inferred from homology"/>
<dbReference type="InterPro" id="IPR035386">
    <property type="entry name" value="Arm-DNA-bind_5"/>
</dbReference>
<dbReference type="OrthoDB" id="9788852at2"/>
<dbReference type="PANTHER" id="PTHR30349:SF64">
    <property type="entry name" value="PROPHAGE INTEGRASE INTD-RELATED"/>
    <property type="match status" value="1"/>
</dbReference>
<evidence type="ECO:0000256" key="3">
    <source>
        <dbReference type="ARBA" id="ARBA00023172"/>
    </source>
</evidence>
<dbReference type="Gene3D" id="1.10.443.10">
    <property type="entry name" value="Intergrase catalytic core"/>
    <property type="match status" value="1"/>
</dbReference>
<dbReference type="InterPro" id="IPR010998">
    <property type="entry name" value="Integrase_recombinase_N"/>
</dbReference>
<evidence type="ECO:0000256" key="1">
    <source>
        <dbReference type="ARBA" id="ARBA00008857"/>
    </source>
</evidence>
<dbReference type="EMBL" id="BHWB01000010">
    <property type="protein sequence ID" value="GCB36250.1"/>
    <property type="molecule type" value="Genomic_DNA"/>
</dbReference>
<dbReference type="PROSITE" id="PS51898">
    <property type="entry name" value="TYR_RECOMBINASE"/>
    <property type="match status" value="1"/>
</dbReference>
<reference evidence="5 6" key="1">
    <citation type="submission" date="2018-10" db="EMBL/GenBank/DDBJ databases">
        <title>Draft Genome Sequence of Bacteroides sp. KCTC 15687.</title>
        <authorList>
            <person name="Yu S.Y."/>
            <person name="Kim J.S."/>
            <person name="Oh B.S."/>
            <person name="Park S.H."/>
            <person name="Kang S.W."/>
            <person name="Park J.E."/>
            <person name="Choi S.H."/>
            <person name="Han K.I."/>
            <person name="Lee K.C."/>
            <person name="Eom M.K."/>
            <person name="Suh M.K."/>
            <person name="Lee D.H."/>
            <person name="Yoon H."/>
            <person name="Kim B."/>
            <person name="Yang S.J."/>
            <person name="Lee J.S."/>
            <person name="Lee J.H."/>
        </authorList>
    </citation>
    <scope>NUCLEOTIDE SEQUENCE [LARGE SCALE GENOMIC DNA]</scope>
    <source>
        <strain evidence="5 6">KCTC 15687</strain>
    </source>
</reference>
<dbReference type="Proteomes" id="UP000288079">
    <property type="component" value="Unassembled WGS sequence"/>
</dbReference>
<comment type="similarity">
    <text evidence="1">Belongs to the 'phage' integrase family.</text>
</comment>
<keyword evidence="3" id="KW-0233">DNA recombination</keyword>
<dbReference type="Gene3D" id="1.10.150.130">
    <property type="match status" value="1"/>
</dbReference>
<dbReference type="AlphaFoldDB" id="A0A401LXI9"/>
<dbReference type="InterPro" id="IPR050090">
    <property type="entry name" value="Tyrosine_recombinase_XerCD"/>
</dbReference>
<keyword evidence="6" id="KW-1185">Reference proteome</keyword>
<dbReference type="InterPro" id="IPR002104">
    <property type="entry name" value="Integrase_catalytic"/>
</dbReference>
<sequence length="386" mass="44082">MKVEIKERKLTAGNRSLYLEYYEKGFRKKENLHLYLIPDDAPNARKINGQTYNKAREIQAQRILNPPSFESKKKKPEENERAKTITWLQWCDEYIQSAIDSENCKKMIQHKGVVRKRIAAYLKQIRKPDILLKDVNRDTISGLFKYMRDDYRNPGQIKADGGKLADFTLVLFEETVKAIFNKAVRDGLIPFNPVQDLAKEERFHVPDKHREYLTTDELKRFLAVETQTEQTVQKAFGFSCMTGLRLGDMQRLRWSDIKTIGEVQAVSIIQHKTKRLVTVPLNELALSLLPPRPDNGEDGIIFPLVKKPDNVAKYVQRIKEKAGIEKDFTYHSSRHSAATLAITAGAELYSVSKILGHGSIVSTQVYASVNMEKKAEAVNLANGIFG</sequence>
<evidence type="ECO:0000313" key="5">
    <source>
        <dbReference type="EMBL" id="GCB36250.1"/>
    </source>
</evidence>
<name>A0A401LXI9_9BACE</name>
<dbReference type="GO" id="GO:0003677">
    <property type="term" value="F:DNA binding"/>
    <property type="evidence" value="ECO:0007669"/>
    <property type="project" value="UniProtKB-KW"/>
</dbReference>
<accession>A0A401LXI9</accession>
<dbReference type="InterPro" id="IPR025269">
    <property type="entry name" value="SAM-like_dom"/>
</dbReference>
<gene>
    <name evidence="5" type="ORF">KGMB02408_31950</name>
</gene>
<feature type="domain" description="Tyr recombinase" evidence="4">
    <location>
        <begin position="208"/>
        <end position="379"/>
    </location>
</feature>
<evidence type="ECO:0000259" key="4">
    <source>
        <dbReference type="PROSITE" id="PS51898"/>
    </source>
</evidence>
<dbReference type="RefSeq" id="WP_125041967.1">
    <property type="nucleotide sequence ID" value="NZ_BHWB01000010.1"/>
</dbReference>
<protein>
    <submittedName>
        <fullName evidence="5">Tyrosine recombinase</fullName>
    </submittedName>
</protein>
<dbReference type="SUPFAM" id="SSF56349">
    <property type="entry name" value="DNA breaking-rejoining enzymes"/>
    <property type="match status" value="1"/>
</dbReference>
<comment type="caution">
    <text evidence="5">The sequence shown here is derived from an EMBL/GenBank/DDBJ whole genome shotgun (WGS) entry which is preliminary data.</text>
</comment>
<evidence type="ECO:0000313" key="6">
    <source>
        <dbReference type="Proteomes" id="UP000288079"/>
    </source>
</evidence>
<keyword evidence="2" id="KW-0238">DNA-binding</keyword>